<dbReference type="SUPFAM" id="SSF52172">
    <property type="entry name" value="CheY-like"/>
    <property type="match status" value="1"/>
</dbReference>
<feature type="domain" description="Response regulatory" evidence="2">
    <location>
        <begin position="11"/>
        <end position="128"/>
    </location>
</feature>
<dbReference type="InterPro" id="IPR011006">
    <property type="entry name" value="CheY-like_superfamily"/>
</dbReference>
<evidence type="ECO:0000256" key="1">
    <source>
        <dbReference type="PROSITE-ProRule" id="PRU00169"/>
    </source>
</evidence>
<dbReference type="Pfam" id="PF08668">
    <property type="entry name" value="HDOD"/>
    <property type="match status" value="1"/>
</dbReference>
<reference evidence="4 6" key="2">
    <citation type="submission" date="2024-03" db="EMBL/GenBank/DDBJ databases">
        <authorList>
            <person name="Alaster D. Moffat"/>
            <person name="Govind Chandra"/>
            <person name="Andrew W. Truman"/>
        </authorList>
    </citation>
    <scope>NUCLEOTIDE SEQUENCE [LARGE SCALE GENOMIC DNA]</scope>
    <source>
        <strain evidence="4">PS652</strain>
    </source>
</reference>
<accession>A0A5E6S9P2</accession>
<comment type="caution">
    <text evidence="1">Lacks conserved residue(s) required for the propagation of feature annotation.</text>
</comment>
<dbReference type="Proteomes" id="UP000326595">
    <property type="component" value="Chromosome"/>
</dbReference>
<dbReference type="InterPro" id="IPR052340">
    <property type="entry name" value="RNase_Y/CdgJ"/>
</dbReference>
<dbReference type="PROSITE" id="PS50110">
    <property type="entry name" value="RESPONSE_REGULATORY"/>
    <property type="match status" value="1"/>
</dbReference>
<gene>
    <name evidence="4" type="primary">rssB_6</name>
    <name evidence="5" type="ORF">PS652_02092</name>
    <name evidence="4" type="ORF">PS652_04761</name>
</gene>
<evidence type="ECO:0000313" key="6">
    <source>
        <dbReference type="Proteomes" id="UP000326595"/>
    </source>
</evidence>
<dbReference type="RefSeq" id="WP_038997738.1">
    <property type="nucleotide sequence ID" value="NZ_OZ024668.1"/>
</dbReference>
<dbReference type="PANTHER" id="PTHR33525:SF6">
    <property type="entry name" value="HDOD DOMAIN-CONTAINING PROTEIN"/>
    <property type="match status" value="1"/>
</dbReference>
<dbReference type="GO" id="GO:0000160">
    <property type="term" value="P:phosphorelay signal transduction system"/>
    <property type="evidence" value="ECO:0007669"/>
    <property type="project" value="InterPro"/>
</dbReference>
<organism evidence="5">
    <name type="scientific">Pseudomonas fluorescens</name>
    <dbReference type="NCBI Taxonomy" id="294"/>
    <lineage>
        <taxon>Bacteria</taxon>
        <taxon>Pseudomonadati</taxon>
        <taxon>Pseudomonadota</taxon>
        <taxon>Gammaproteobacteria</taxon>
        <taxon>Pseudomonadales</taxon>
        <taxon>Pseudomonadaceae</taxon>
        <taxon>Pseudomonas</taxon>
    </lineage>
</organism>
<dbReference type="Gene3D" id="1.10.3210.10">
    <property type="entry name" value="Hypothetical protein af1432"/>
    <property type="match status" value="1"/>
</dbReference>
<proteinExistence type="predicted"/>
<evidence type="ECO:0000259" key="2">
    <source>
        <dbReference type="PROSITE" id="PS50110"/>
    </source>
</evidence>
<dbReference type="InterPro" id="IPR001789">
    <property type="entry name" value="Sig_transdc_resp-reg_receiver"/>
</dbReference>
<dbReference type="EMBL" id="OZ024668">
    <property type="protein sequence ID" value="CAK9891897.1"/>
    <property type="molecule type" value="Genomic_DNA"/>
</dbReference>
<dbReference type="Gene3D" id="3.40.50.2300">
    <property type="match status" value="1"/>
</dbReference>
<evidence type="ECO:0000313" key="4">
    <source>
        <dbReference type="EMBL" id="CAK9891897.1"/>
    </source>
</evidence>
<dbReference type="SMART" id="SM00448">
    <property type="entry name" value="REC"/>
    <property type="match status" value="1"/>
</dbReference>
<dbReference type="CDD" id="cd00156">
    <property type="entry name" value="REC"/>
    <property type="match status" value="1"/>
</dbReference>
<dbReference type="Pfam" id="PF00072">
    <property type="entry name" value="Response_reg"/>
    <property type="match status" value="1"/>
</dbReference>
<dbReference type="AlphaFoldDB" id="A0A5E6S9P2"/>
<feature type="domain" description="HDOD" evidence="3">
    <location>
        <begin position="162"/>
        <end position="350"/>
    </location>
</feature>
<dbReference type="InterPro" id="IPR013976">
    <property type="entry name" value="HDOD"/>
</dbReference>
<dbReference type="EMBL" id="CABVHG010000010">
    <property type="protein sequence ID" value="VVM77160.1"/>
    <property type="molecule type" value="Genomic_DNA"/>
</dbReference>
<reference evidence="5" key="1">
    <citation type="submission" date="2019-09" db="EMBL/GenBank/DDBJ databases">
        <authorList>
            <person name="Chandra G."/>
            <person name="Truman W A."/>
        </authorList>
    </citation>
    <scope>NUCLEOTIDE SEQUENCE [LARGE SCALE GENOMIC DNA]</scope>
    <source>
        <strain evidence="5">PS652</strain>
    </source>
</reference>
<evidence type="ECO:0000313" key="5">
    <source>
        <dbReference type="EMBL" id="VVM77160.1"/>
    </source>
</evidence>
<dbReference type="SUPFAM" id="SSF109604">
    <property type="entry name" value="HD-domain/PDEase-like"/>
    <property type="match status" value="1"/>
</dbReference>
<evidence type="ECO:0000259" key="3">
    <source>
        <dbReference type="PROSITE" id="PS51833"/>
    </source>
</evidence>
<dbReference type="PANTHER" id="PTHR33525">
    <property type="match status" value="1"/>
</dbReference>
<name>A0A5E6S9P2_PSEFL</name>
<protein>
    <submittedName>
        <fullName evidence="4">Regulator of RpoS</fullName>
    </submittedName>
</protein>
<dbReference type="PROSITE" id="PS51833">
    <property type="entry name" value="HDOD"/>
    <property type="match status" value="1"/>
</dbReference>
<sequence length="402" mass="43624">MSVVEPAQAPCVLIAEGDPWVRDMLSQMLLSVRCDARLQVCADGSQALAALASKPDLIIAARELPGGDGLDLLRNVRAKGRQPALPFILMSNRSDAASVREVLPFAPTAYLSKPLNMESLRQRLEDLLLSAGEEVACPVPPLQPGSTLPRFLEGRRATSDGGPLFADVKRAIKRSLQPQGLDLKVLEAEIRNDPQVTAVLIAAANSAALHRDGAVQTLMQALNRLGTTQSMNLILGLALKRSAKLSDPILSRHAEHFWDLSLHTAEYARTLARMLELDQERCYCAGLLHCLGDLALLRCLQEWQQAGGELDEDGVQLSLNEFGAAFGSALRTRWRLPLELRELIAAIYQLGGGVYSRDALVMNLAGQLARLPADQGLEGLVESKTARLLKVGMAELGRLRKA</sequence>